<dbReference type="OrthoDB" id="3478924at2"/>
<keyword evidence="4" id="KW-1185">Reference proteome</keyword>
<feature type="domain" description="Nitrile hydratase beta subunit" evidence="2">
    <location>
        <begin position="29"/>
        <end position="117"/>
    </location>
</feature>
<dbReference type="EMBL" id="CP023699">
    <property type="protein sequence ID" value="QEU97601.1"/>
    <property type="molecule type" value="Genomic_DNA"/>
</dbReference>
<feature type="compositionally biased region" description="Basic and acidic residues" evidence="1">
    <location>
        <begin position="67"/>
        <end position="82"/>
    </location>
</feature>
<proteinExistence type="predicted"/>
<protein>
    <submittedName>
        <fullName evidence="3">Nitrile hydratase subunit beta</fullName>
    </submittedName>
</protein>
<evidence type="ECO:0000313" key="3">
    <source>
        <dbReference type="EMBL" id="QEU97601.1"/>
    </source>
</evidence>
<feature type="region of interest" description="Disordered" evidence="1">
    <location>
        <begin position="40"/>
        <end position="82"/>
    </location>
</feature>
<accession>A0A5J6GTN2</accession>
<evidence type="ECO:0000256" key="1">
    <source>
        <dbReference type="SAM" id="MobiDB-lite"/>
    </source>
</evidence>
<feature type="region of interest" description="Disordered" evidence="1">
    <location>
        <begin position="1"/>
        <end position="22"/>
    </location>
</feature>
<evidence type="ECO:0000313" key="4">
    <source>
        <dbReference type="Proteomes" id="UP000325529"/>
    </source>
</evidence>
<gene>
    <name evidence="3" type="ORF">CP970_27175</name>
</gene>
<name>A0A5J6GTN2_STRKN</name>
<dbReference type="Proteomes" id="UP000325529">
    <property type="component" value="Chromosome"/>
</dbReference>
<dbReference type="AlphaFoldDB" id="A0A5J6GTN2"/>
<dbReference type="InterPro" id="IPR008990">
    <property type="entry name" value="Elect_transpt_acc-like_dom_sf"/>
</dbReference>
<dbReference type="Pfam" id="PF02211">
    <property type="entry name" value="NHase_beta_C"/>
    <property type="match status" value="1"/>
</dbReference>
<organism evidence="3 4">
    <name type="scientific">Streptomyces kanamyceticus</name>
    <dbReference type="NCBI Taxonomy" id="1967"/>
    <lineage>
        <taxon>Bacteria</taxon>
        <taxon>Bacillati</taxon>
        <taxon>Actinomycetota</taxon>
        <taxon>Actinomycetes</taxon>
        <taxon>Kitasatosporales</taxon>
        <taxon>Streptomycetaceae</taxon>
        <taxon>Streptomyces</taxon>
    </lineage>
</organism>
<sequence>MWRPRTTSAGSTRSVRSWTARASSPWRTSMTDRYRPGAHVRTVRHDPPHHTRLPRYARGKHGVVVEPEGRHPLADVRSQGRDDAPVEQVYAVRFAARELWGEGDHHVVLDLWESYLEWEDGAS</sequence>
<dbReference type="KEGG" id="ska:CP970_27175"/>
<reference evidence="3 4" key="1">
    <citation type="submission" date="2017-09" db="EMBL/GenBank/DDBJ databases">
        <authorList>
            <person name="Lee N."/>
            <person name="Cho B.-K."/>
        </authorList>
    </citation>
    <scope>NUCLEOTIDE SEQUENCE [LARGE SCALE GENOMIC DNA]</scope>
    <source>
        <strain evidence="3 4">ATCC 12853</strain>
    </source>
</reference>
<evidence type="ECO:0000259" key="2">
    <source>
        <dbReference type="Pfam" id="PF02211"/>
    </source>
</evidence>
<dbReference type="Gene3D" id="2.30.30.50">
    <property type="match status" value="1"/>
</dbReference>
<feature type="compositionally biased region" description="Basic residues" evidence="1">
    <location>
        <begin position="50"/>
        <end position="61"/>
    </location>
</feature>
<dbReference type="InterPro" id="IPR024690">
    <property type="entry name" value="CN_hydtase_beta_dom_C"/>
</dbReference>
<dbReference type="SUPFAM" id="SSF50090">
    <property type="entry name" value="Electron transport accessory proteins"/>
    <property type="match status" value="1"/>
</dbReference>